<evidence type="ECO:0000313" key="2">
    <source>
        <dbReference type="Proteomes" id="UP001596074"/>
    </source>
</evidence>
<gene>
    <name evidence="1" type="ORF">ACFPZN_53060</name>
</gene>
<sequence>MSSHKVVNDEAAILELIGTAVELPDQAVWAADIAGTAATLLVAQGRAWP</sequence>
<organism evidence="1 2">
    <name type="scientific">Actinomadura rugatobispora</name>
    <dbReference type="NCBI Taxonomy" id="1994"/>
    <lineage>
        <taxon>Bacteria</taxon>
        <taxon>Bacillati</taxon>
        <taxon>Actinomycetota</taxon>
        <taxon>Actinomycetes</taxon>
        <taxon>Streptosporangiales</taxon>
        <taxon>Thermomonosporaceae</taxon>
        <taxon>Actinomadura</taxon>
    </lineage>
</organism>
<reference evidence="2" key="1">
    <citation type="journal article" date="2019" name="Int. J. Syst. Evol. Microbiol.">
        <title>The Global Catalogue of Microorganisms (GCM) 10K type strain sequencing project: providing services to taxonomists for standard genome sequencing and annotation.</title>
        <authorList>
            <consortium name="The Broad Institute Genomics Platform"/>
            <consortium name="The Broad Institute Genome Sequencing Center for Infectious Disease"/>
            <person name="Wu L."/>
            <person name="Ma J."/>
        </authorList>
    </citation>
    <scope>NUCLEOTIDE SEQUENCE [LARGE SCALE GENOMIC DNA]</scope>
    <source>
        <strain evidence="2">KCTC 42087</strain>
    </source>
</reference>
<dbReference type="Proteomes" id="UP001596074">
    <property type="component" value="Unassembled WGS sequence"/>
</dbReference>
<dbReference type="EMBL" id="JBHSON010000152">
    <property type="protein sequence ID" value="MFC5754400.1"/>
    <property type="molecule type" value="Genomic_DNA"/>
</dbReference>
<comment type="caution">
    <text evidence="1">The sequence shown here is derived from an EMBL/GenBank/DDBJ whole genome shotgun (WGS) entry which is preliminary data.</text>
</comment>
<protein>
    <submittedName>
        <fullName evidence="1">Uncharacterized protein</fullName>
    </submittedName>
</protein>
<evidence type="ECO:0000313" key="1">
    <source>
        <dbReference type="EMBL" id="MFC5754400.1"/>
    </source>
</evidence>
<proteinExistence type="predicted"/>
<dbReference type="RefSeq" id="WP_378292456.1">
    <property type="nucleotide sequence ID" value="NZ_JBHSON010000152.1"/>
</dbReference>
<accession>A0ABW1AJ89</accession>
<keyword evidence="2" id="KW-1185">Reference proteome</keyword>
<name>A0ABW1AJ89_9ACTN</name>